<comment type="caution">
    <text evidence="8">Lacks conserved residue(s) required for the propagation of feature annotation.</text>
</comment>
<dbReference type="SMART" id="SM00181">
    <property type="entry name" value="EGF"/>
    <property type="match status" value="5"/>
</dbReference>
<accession>A0A8J1UN61</accession>
<keyword evidence="6" id="KW-0106">Calcium</keyword>
<dbReference type="Gene3D" id="1.20.1260.10">
    <property type="match status" value="1"/>
</dbReference>
<feature type="disulfide bond" evidence="8">
    <location>
        <begin position="838"/>
        <end position="847"/>
    </location>
</feature>
<dbReference type="InterPro" id="IPR012347">
    <property type="entry name" value="Ferritin-like"/>
</dbReference>
<dbReference type="SUPFAM" id="SSF57492">
    <property type="entry name" value="Trefoil"/>
    <property type="match status" value="1"/>
</dbReference>
<dbReference type="PANTHER" id="PTHR45713">
    <property type="entry name" value="FTP DOMAIN-CONTAINING PROTEIN"/>
    <property type="match status" value="1"/>
</dbReference>
<dbReference type="InterPro" id="IPR051941">
    <property type="entry name" value="BG_Antigen-Binding_Lectin"/>
</dbReference>
<dbReference type="SMART" id="SM00607">
    <property type="entry name" value="FTP"/>
    <property type="match status" value="3"/>
</dbReference>
<dbReference type="CDD" id="cd00111">
    <property type="entry name" value="Trefoil"/>
    <property type="match status" value="1"/>
</dbReference>
<gene>
    <name evidence="9" type="ORF">OFUS_LOCUS6961</name>
</gene>
<dbReference type="InterPro" id="IPR044913">
    <property type="entry name" value="P_trefoil_dom_sf"/>
</dbReference>
<evidence type="ECO:0000313" key="9">
    <source>
        <dbReference type="EMBL" id="CAH1780245.1"/>
    </source>
</evidence>
<comment type="caution">
    <text evidence="9">The sequence shown here is derived from an EMBL/GenBank/DDBJ whole genome shotgun (WGS) entry which is preliminary data.</text>
</comment>
<evidence type="ECO:0000256" key="4">
    <source>
        <dbReference type="ARBA" id="ARBA00022723"/>
    </source>
</evidence>
<dbReference type="InterPro" id="IPR000742">
    <property type="entry name" value="EGF"/>
</dbReference>
<evidence type="ECO:0000256" key="7">
    <source>
        <dbReference type="ARBA" id="ARBA00023157"/>
    </source>
</evidence>
<dbReference type="Pfam" id="PF00754">
    <property type="entry name" value="F5_F8_type_C"/>
    <property type="match status" value="1"/>
</dbReference>
<proteinExistence type="inferred from homology"/>
<reference evidence="9" key="1">
    <citation type="submission" date="2022-03" db="EMBL/GenBank/DDBJ databases">
        <authorList>
            <person name="Martin C."/>
        </authorList>
    </citation>
    <scope>NUCLEOTIDE SEQUENCE</scope>
</reference>
<feature type="disulfide bond" evidence="8">
    <location>
        <begin position="906"/>
        <end position="915"/>
    </location>
</feature>
<dbReference type="InterPro" id="IPR009078">
    <property type="entry name" value="Ferritin-like_SF"/>
</dbReference>
<evidence type="ECO:0000256" key="6">
    <source>
        <dbReference type="ARBA" id="ARBA00022837"/>
    </source>
</evidence>
<sequence length="1157" mass="127178">MSHNFICKKDAKTTDLCAINGNGGVTDPKSGHCYCPDGWSGKYCGCAEPTHCAIEEVNRVSCGTKTEAECILASCCYDVSSTPSCFFTDNIARGKSAFQSSDFSSGSPDASNAIDGDTNLDYSSGSCSKTAESGSTPVYWIVDLQDDYIIEKVRIFESNSDESLGNFHIDAAMVILNQSDPESSEWDRCASILGDVETEQTISCKFGVIGRYVRVRRAVDNDSTPLVLCEVKVHGQLVENVALGKTTFQSSTLSTYGSELAVDGDTNSILTGNSCSSTEEPANVDAPWWIIDLNDFYRVIRVDIFDRTDAETSRLQNYQIDVTREIVDTGNIDSVHWETCAVELYDPEDAVIAERCFSRPQARFLRIRLNYLETLTLCEVRVYGAKANVATGHVTSQSSTFGGQSSDLAIDGDTNSGGVCTQTLDEANGYWQVDLGLTYDVESVVLYNSDTNPERLSNYSIEGTVRLLDPPDTSSTQWTLCKERIGPAASMADGYVIQEFCDQRTVARWLRIRKDGVLALCEVQIEGSVVENVAKNKETFQTSLTTNEVSDNAADGDISTCSKTSDPPSELESVKWTVDLNEIHFIDTVILFIDSTSTGMSNYIIEVSPDFQTWTQCVEDTDGLDFPNSLMQIDVCQNIVEGRWIRIKLQTLTMPLVLCEVQVLAEKENNIALNKVTLQSSKDVTQDFGDSFLANDGNTDGTVLGGSCTLTNNEPEPYWIVDFGESVSIKSVVIYNRVDASAIFLTDFVVEATNALDIENNELTPWKLCARQRGGVDYGRQGQIITCPTHLMGRWLRVSLKSAGILSLCEVVVNGRDGCQVDQAECVDAIDGDISCKCREGLTGQYCNCPSDDICKYGECVDDPDGKFVCDCQRPFYGQYCGCRPGACSGHGFCTDVKGLVYTCECDAGFSGTFCACSNASCNGHGTCSSDLEKFVTCTCDAGYHGETCKCPDSTGPSCPNTSPNRKVTFTDAVQAIATQCALMLHKHAREYHAIAYFFNRDDIELPGIRFNFMQARKMEMQTKATIYELITTSGGCIVFGEVPAPVDCDWTILDALQKFVDNNKAASSCFDSLYFQAGVDNDINTQEFIDVHLILHRMKISAYGARALNTAKRFLLPTASPAKERLFDWMNSWWGYIPFIHFTTDKAAIKRMLKNA</sequence>
<dbReference type="GO" id="GO:0001868">
    <property type="term" value="P:regulation of complement activation, lectin pathway"/>
    <property type="evidence" value="ECO:0007669"/>
    <property type="project" value="UniProtKB-ARBA"/>
</dbReference>
<evidence type="ECO:0000313" key="10">
    <source>
        <dbReference type="Proteomes" id="UP000749559"/>
    </source>
</evidence>
<organism evidence="9 10">
    <name type="scientific">Owenia fusiformis</name>
    <name type="common">Polychaete worm</name>
    <dbReference type="NCBI Taxonomy" id="6347"/>
    <lineage>
        <taxon>Eukaryota</taxon>
        <taxon>Metazoa</taxon>
        <taxon>Spiralia</taxon>
        <taxon>Lophotrochozoa</taxon>
        <taxon>Annelida</taxon>
        <taxon>Polychaeta</taxon>
        <taxon>Sedentaria</taxon>
        <taxon>Canalipalpata</taxon>
        <taxon>Sabellida</taxon>
        <taxon>Oweniida</taxon>
        <taxon>Oweniidae</taxon>
        <taxon>Owenia</taxon>
    </lineage>
</organism>
<keyword evidence="10" id="KW-1185">Reference proteome</keyword>
<evidence type="ECO:0000256" key="5">
    <source>
        <dbReference type="ARBA" id="ARBA00022734"/>
    </source>
</evidence>
<evidence type="ECO:0000256" key="1">
    <source>
        <dbReference type="ARBA" id="ARBA00002219"/>
    </source>
</evidence>
<protein>
    <submittedName>
        <fullName evidence="9">Uncharacterized protein</fullName>
    </submittedName>
</protein>
<dbReference type="Gene3D" id="2.10.25.10">
    <property type="entry name" value="Laminin"/>
    <property type="match status" value="2"/>
</dbReference>
<keyword evidence="4" id="KW-0479">Metal-binding</keyword>
<dbReference type="InterPro" id="IPR000421">
    <property type="entry name" value="FA58C"/>
</dbReference>
<dbReference type="OrthoDB" id="6102375at2759"/>
<feature type="disulfide bond" evidence="8">
    <location>
        <begin position="819"/>
        <end position="836"/>
    </location>
</feature>
<dbReference type="Pfam" id="PF22633">
    <property type="entry name" value="F5_F8_type_C_2"/>
    <property type="match status" value="4"/>
</dbReference>
<comment type="function">
    <text evidence="1">Acts as a defensive agent. Recognizes blood group fucosylated oligosaccharides including A, B, H and Lewis B-type antigens. Does not recognize Lewis A antigen and has low affinity for monovalent haptens.</text>
</comment>
<dbReference type="SUPFAM" id="SSF47240">
    <property type="entry name" value="Ferritin-like"/>
    <property type="match status" value="1"/>
</dbReference>
<dbReference type="InterPro" id="IPR000519">
    <property type="entry name" value="P_trefoil_dom"/>
</dbReference>
<feature type="disulfide bond" evidence="8">
    <location>
        <begin position="940"/>
        <end position="949"/>
    </location>
</feature>
<keyword evidence="8" id="KW-0245">EGF-like domain</keyword>
<dbReference type="PROSITE" id="PS00022">
    <property type="entry name" value="EGF_1"/>
    <property type="match status" value="4"/>
</dbReference>
<dbReference type="SMART" id="SM00018">
    <property type="entry name" value="PD"/>
    <property type="match status" value="1"/>
</dbReference>
<dbReference type="Gene3D" id="2.60.120.260">
    <property type="entry name" value="Galactose-binding domain-like"/>
    <property type="match status" value="5"/>
</dbReference>
<dbReference type="GO" id="GO:0042806">
    <property type="term" value="F:fucose binding"/>
    <property type="evidence" value="ECO:0007669"/>
    <property type="project" value="UniProtKB-ARBA"/>
</dbReference>
<evidence type="ECO:0000256" key="2">
    <source>
        <dbReference type="ARBA" id="ARBA00010147"/>
    </source>
</evidence>
<dbReference type="Proteomes" id="UP000749559">
    <property type="component" value="Unassembled WGS sequence"/>
</dbReference>
<dbReference type="SUPFAM" id="SSF49785">
    <property type="entry name" value="Galactose-binding domain-like"/>
    <property type="match status" value="5"/>
</dbReference>
<evidence type="ECO:0000256" key="8">
    <source>
        <dbReference type="PROSITE-ProRule" id="PRU00076"/>
    </source>
</evidence>
<evidence type="ECO:0000256" key="3">
    <source>
        <dbReference type="ARBA" id="ARBA00011233"/>
    </source>
</evidence>
<keyword evidence="7 8" id="KW-1015">Disulfide bond</keyword>
<dbReference type="PROSITE" id="PS50026">
    <property type="entry name" value="EGF_3"/>
    <property type="match status" value="3"/>
</dbReference>
<dbReference type="PROSITE" id="PS51448">
    <property type="entry name" value="P_TREFOIL_2"/>
    <property type="match status" value="1"/>
</dbReference>
<comment type="subunit">
    <text evidence="3">Homotrimer.</text>
</comment>
<name>A0A8J1UN61_OWEFU</name>
<dbReference type="GO" id="GO:0046872">
    <property type="term" value="F:metal ion binding"/>
    <property type="evidence" value="ECO:0007669"/>
    <property type="project" value="UniProtKB-KW"/>
</dbReference>
<dbReference type="AlphaFoldDB" id="A0A8J1UN61"/>
<dbReference type="EMBL" id="CAIIXF020000003">
    <property type="protein sequence ID" value="CAH1780245.1"/>
    <property type="molecule type" value="Genomic_DNA"/>
</dbReference>
<comment type="similarity">
    <text evidence="2">Belongs to the fucolectin family.</text>
</comment>
<feature type="non-terminal residue" evidence="9">
    <location>
        <position position="1"/>
    </location>
</feature>
<dbReference type="InterPro" id="IPR006585">
    <property type="entry name" value="FTP1"/>
</dbReference>
<dbReference type="GO" id="GO:0010185">
    <property type="term" value="P:regulation of cellular defense response"/>
    <property type="evidence" value="ECO:0007669"/>
    <property type="project" value="UniProtKB-ARBA"/>
</dbReference>
<dbReference type="InterPro" id="IPR008979">
    <property type="entry name" value="Galactose-bd-like_sf"/>
</dbReference>
<dbReference type="PANTHER" id="PTHR45713:SF6">
    <property type="entry name" value="F5_8 TYPE C DOMAIN-CONTAINING PROTEIN"/>
    <property type="match status" value="1"/>
</dbReference>
<keyword evidence="5" id="KW-0430">Lectin</keyword>